<evidence type="ECO:0000256" key="1">
    <source>
        <dbReference type="ARBA" id="ARBA00004141"/>
    </source>
</evidence>
<evidence type="ECO:0000313" key="7">
    <source>
        <dbReference type="EMBL" id="RST31444.1"/>
    </source>
</evidence>
<feature type="transmembrane region" description="Helical" evidence="5">
    <location>
        <begin position="316"/>
        <end position="335"/>
    </location>
</feature>
<evidence type="ECO:0000313" key="8">
    <source>
        <dbReference type="Proteomes" id="UP000274661"/>
    </source>
</evidence>
<dbReference type="EMBL" id="RWJF01000001">
    <property type="protein sequence ID" value="RST31444.1"/>
    <property type="molecule type" value="Genomic_DNA"/>
</dbReference>
<accession>A0A429VBW9</accession>
<evidence type="ECO:0000256" key="3">
    <source>
        <dbReference type="ARBA" id="ARBA00022989"/>
    </source>
</evidence>
<dbReference type="AlphaFoldDB" id="A0A429VBW9"/>
<keyword evidence="8" id="KW-1185">Reference proteome</keyword>
<dbReference type="GO" id="GO:0016020">
    <property type="term" value="C:membrane"/>
    <property type="evidence" value="ECO:0007669"/>
    <property type="project" value="UniProtKB-SubCell"/>
</dbReference>
<dbReference type="PANTHER" id="PTHR37422">
    <property type="entry name" value="TEICHURONIC ACID BIOSYNTHESIS PROTEIN TUAE"/>
    <property type="match status" value="1"/>
</dbReference>
<evidence type="ECO:0000256" key="2">
    <source>
        <dbReference type="ARBA" id="ARBA00022692"/>
    </source>
</evidence>
<gene>
    <name evidence="7" type="ORF">HMF7854_11780</name>
</gene>
<feature type="transmembrane region" description="Helical" evidence="5">
    <location>
        <begin position="154"/>
        <end position="173"/>
    </location>
</feature>
<evidence type="ECO:0000259" key="6">
    <source>
        <dbReference type="Pfam" id="PF04932"/>
    </source>
</evidence>
<dbReference type="PANTHER" id="PTHR37422:SF13">
    <property type="entry name" value="LIPOPOLYSACCHARIDE BIOSYNTHESIS PROTEIN PA4999-RELATED"/>
    <property type="match status" value="1"/>
</dbReference>
<feature type="domain" description="O-antigen ligase-related" evidence="6">
    <location>
        <begin position="187"/>
        <end position="328"/>
    </location>
</feature>
<feature type="transmembrane region" description="Helical" evidence="5">
    <location>
        <begin position="85"/>
        <end position="106"/>
    </location>
</feature>
<keyword evidence="2 5" id="KW-0812">Transmembrane</keyword>
<feature type="transmembrane region" description="Helical" evidence="5">
    <location>
        <begin position="229"/>
        <end position="250"/>
    </location>
</feature>
<dbReference type="RefSeq" id="WP_126719272.1">
    <property type="nucleotide sequence ID" value="NZ_RWJF01000001.1"/>
</dbReference>
<reference evidence="7 8" key="1">
    <citation type="submission" date="2018-12" db="EMBL/GenBank/DDBJ databases">
        <title>Sphingomonas sp. HMF7854 Genome sequencing and assembly.</title>
        <authorList>
            <person name="Cha I."/>
            <person name="Kang H."/>
            <person name="Kim H."/>
            <person name="Kang J."/>
            <person name="Joh K."/>
        </authorList>
    </citation>
    <scope>NUCLEOTIDE SEQUENCE [LARGE SCALE GENOMIC DNA]</scope>
    <source>
        <strain evidence="7 8">HMF7854</strain>
    </source>
</reference>
<dbReference type="OrthoDB" id="7845609at2"/>
<dbReference type="InterPro" id="IPR051533">
    <property type="entry name" value="WaaL-like"/>
</dbReference>
<comment type="caution">
    <text evidence="7">The sequence shown here is derived from an EMBL/GenBank/DDBJ whole genome shotgun (WGS) entry which is preliminary data.</text>
</comment>
<dbReference type="Pfam" id="PF04932">
    <property type="entry name" value="Wzy_C"/>
    <property type="match status" value="1"/>
</dbReference>
<protein>
    <recommendedName>
        <fullName evidence="6">O-antigen ligase-related domain-containing protein</fullName>
    </recommendedName>
</protein>
<feature type="transmembrane region" description="Helical" evidence="5">
    <location>
        <begin position="58"/>
        <end position="79"/>
    </location>
</feature>
<feature type="transmembrane region" description="Helical" evidence="5">
    <location>
        <begin position="20"/>
        <end position="38"/>
    </location>
</feature>
<comment type="subcellular location">
    <subcellularLocation>
        <location evidence="1">Membrane</location>
        <topology evidence="1">Multi-pass membrane protein</topology>
    </subcellularLocation>
</comment>
<sequence length="424" mass="45416">MGWLTAALFVPLWLSRPLGSGEFSLAFCMPLLLAAWALTRPAPRGWFAHPLLGRRRGLIIEAAAVVSVVVLAFLSMSVSPAPARAFRVILPMIYAPCALILLSHLAPATRRRLIVAMALAGVLVLAPALLLSQSGSGEALVMREYRLTAFFENANQLGVVVLAIWPLAVALVLTAPTARLRLLATGALAILGAAILLSGTKTAMALGFVSGALVWLYHASRSGSLGKTLVTLTIALCLIVLAVPVTLWLISISSPTAFRKVSAILANGVWEYRSIQTRDVIWQESIRLGLKHPLLGTGAGSKVLGYSHSHNMSLDYFRGMGILGLVAALTLLVAVASRTAAFVASTWHKGVVDRSADVVTAAMYLGATFYLVGNQLSDSFSPTTAFPFWMLYLGAYFSTLKPRAVAARARLRRSTRDWSPRASR</sequence>
<keyword evidence="3 5" id="KW-1133">Transmembrane helix</keyword>
<evidence type="ECO:0000256" key="5">
    <source>
        <dbReference type="SAM" id="Phobius"/>
    </source>
</evidence>
<evidence type="ECO:0000256" key="4">
    <source>
        <dbReference type="ARBA" id="ARBA00023136"/>
    </source>
</evidence>
<proteinExistence type="predicted"/>
<feature type="transmembrane region" description="Helical" evidence="5">
    <location>
        <begin position="113"/>
        <end position="134"/>
    </location>
</feature>
<feature type="transmembrane region" description="Helical" evidence="5">
    <location>
        <begin position="385"/>
        <end position="406"/>
    </location>
</feature>
<dbReference type="InterPro" id="IPR007016">
    <property type="entry name" value="O-antigen_ligase-rel_domated"/>
</dbReference>
<name>A0A429VBW9_9SPHN</name>
<dbReference type="Proteomes" id="UP000274661">
    <property type="component" value="Unassembled WGS sequence"/>
</dbReference>
<organism evidence="7 8">
    <name type="scientific">Sphingomonas ginkgonis</name>
    <dbReference type="NCBI Taxonomy" id="2315330"/>
    <lineage>
        <taxon>Bacteria</taxon>
        <taxon>Pseudomonadati</taxon>
        <taxon>Pseudomonadota</taxon>
        <taxon>Alphaproteobacteria</taxon>
        <taxon>Sphingomonadales</taxon>
        <taxon>Sphingomonadaceae</taxon>
        <taxon>Sphingomonas</taxon>
    </lineage>
</organism>
<keyword evidence="4 5" id="KW-0472">Membrane</keyword>